<evidence type="ECO:0000313" key="1">
    <source>
        <dbReference type="EMBL" id="KIW66090.1"/>
    </source>
</evidence>
<sequence>MATLPDIGALVLVPRTNLPLTKLTEPKTFTTIPAEIRLKIYELLFIEIQVKEVSWIEEPPHAPAQGITRRQLKPFQPLAILAVNKMIRREAVGVAARCPIHLQIYGPLSHRGFQPPPPPVPRQQVQSVVTNKPFWNFDESFPYADRMQYPNISVIKLERMLSDAPIPAGLIMQHLTNGPLEFKLPRHIFDRFNQRLDPDPNLLISIQSGRLTVRARYKFHERRLHPIMGFEMQAIIAQGVLVWDQTGMMVMELEASEDKPSEQKTEAEALQKLLVDDNE</sequence>
<dbReference type="HOGENOM" id="CLU_997482_0_0_1"/>
<evidence type="ECO:0000313" key="2">
    <source>
        <dbReference type="Proteomes" id="UP000054266"/>
    </source>
</evidence>
<accession>A0A0D2FH56</accession>
<dbReference type="AlphaFoldDB" id="A0A0D2FH56"/>
<proteinExistence type="predicted"/>
<name>A0A0D2FH56_9EURO</name>
<reference evidence="1 2" key="1">
    <citation type="submission" date="2015-01" db="EMBL/GenBank/DDBJ databases">
        <title>The Genome Sequence of Capronia semiimmersa CBS27337.</title>
        <authorList>
            <consortium name="The Broad Institute Genomics Platform"/>
            <person name="Cuomo C."/>
            <person name="de Hoog S."/>
            <person name="Gorbushina A."/>
            <person name="Stielow B."/>
            <person name="Teixiera M."/>
            <person name="Abouelleil A."/>
            <person name="Chapman S.B."/>
            <person name="Priest M."/>
            <person name="Young S.K."/>
            <person name="Wortman J."/>
            <person name="Nusbaum C."/>
            <person name="Birren B."/>
        </authorList>
    </citation>
    <scope>NUCLEOTIDE SEQUENCE [LARGE SCALE GENOMIC DNA]</scope>
    <source>
        <strain evidence="1 2">CBS 27337</strain>
    </source>
</reference>
<dbReference type="Proteomes" id="UP000054266">
    <property type="component" value="Unassembled WGS sequence"/>
</dbReference>
<protein>
    <submittedName>
        <fullName evidence="1">Uncharacterized protein</fullName>
    </submittedName>
</protein>
<dbReference type="EMBL" id="KN846960">
    <property type="protein sequence ID" value="KIW66090.1"/>
    <property type="molecule type" value="Genomic_DNA"/>
</dbReference>
<keyword evidence="2" id="KW-1185">Reference proteome</keyword>
<gene>
    <name evidence="1" type="ORF">PV04_08295</name>
</gene>
<organism evidence="1 2">
    <name type="scientific">Phialophora macrospora</name>
    <dbReference type="NCBI Taxonomy" id="1851006"/>
    <lineage>
        <taxon>Eukaryota</taxon>
        <taxon>Fungi</taxon>
        <taxon>Dikarya</taxon>
        <taxon>Ascomycota</taxon>
        <taxon>Pezizomycotina</taxon>
        <taxon>Eurotiomycetes</taxon>
        <taxon>Chaetothyriomycetidae</taxon>
        <taxon>Chaetothyriales</taxon>
        <taxon>Herpotrichiellaceae</taxon>
        <taxon>Phialophora</taxon>
    </lineage>
</organism>